<evidence type="ECO:0000313" key="2">
    <source>
        <dbReference type="EMBL" id="KIL64013.1"/>
    </source>
</evidence>
<sequence>MSTNAENNDKIGVDHNVAGEQTSDSIGSQAKSNQEHQKKEIAAKTPTPPATSTATVTRNTTQELQTKTKKVSTLSNTDLTQTNGNKSGGMLKRFSTVMKGFNLANRNRPQQGRDNDLNEQHEDIKSQSQDNSATDSQPRPEQGEKTPGQHRATDLPQNNGDFPAAQDSVRNEQPADLLSTTTKVGDSTEQQQDQHQDDFVRVESPEPDKVSKHEEEIASLKNLLADHTTEIASLKESMVKNNNAIASLKAQLSPNVPSSPTPNDKVRETEPVLRVGEVTTSPIQERPGDGLVFRKADGISLTEVANLVRELNAQIDQAASLIMDLLTSRESSSSSKDSSIAWDELHDYLGSWLCDELQRTSEEPEIDQTVAHIALQAGLVHACSRIINDWNPPFWADGEAFSRVYDNMARVEGLAITADTWRALARNHMALREDQLEANKKYLEDVLLKLIIAVSGSLQSGDTLLQQCDEKVDDIARKAIDIHRVVSREARSTDLSTFTVESGTEFDQSRMEDTEESSSEAGPAPPSKVVCTVEMGLRGRKRVPSRQQSGDGRVGSVTLKAKVVLPATLGGEL</sequence>
<feature type="region of interest" description="Disordered" evidence="1">
    <location>
        <begin position="496"/>
        <end position="528"/>
    </location>
</feature>
<dbReference type="STRING" id="946122.A0A0C2X5M1"/>
<dbReference type="InParanoid" id="A0A0C2X5M1"/>
<feature type="compositionally biased region" description="Polar residues" evidence="1">
    <location>
        <begin position="126"/>
        <end position="139"/>
    </location>
</feature>
<dbReference type="EMBL" id="KN818253">
    <property type="protein sequence ID" value="KIL64013.1"/>
    <property type="molecule type" value="Genomic_DNA"/>
</dbReference>
<evidence type="ECO:0000256" key="1">
    <source>
        <dbReference type="SAM" id="MobiDB-lite"/>
    </source>
</evidence>
<feature type="compositionally biased region" description="Low complexity" evidence="1">
    <location>
        <begin position="50"/>
        <end position="61"/>
    </location>
</feature>
<accession>A0A0C2X5M1</accession>
<organism evidence="2 3">
    <name type="scientific">Amanita muscaria (strain Koide BX008)</name>
    <dbReference type="NCBI Taxonomy" id="946122"/>
    <lineage>
        <taxon>Eukaryota</taxon>
        <taxon>Fungi</taxon>
        <taxon>Dikarya</taxon>
        <taxon>Basidiomycota</taxon>
        <taxon>Agaricomycotina</taxon>
        <taxon>Agaricomycetes</taxon>
        <taxon>Agaricomycetidae</taxon>
        <taxon>Agaricales</taxon>
        <taxon>Pluteineae</taxon>
        <taxon>Amanitaceae</taxon>
        <taxon>Amanita</taxon>
    </lineage>
</organism>
<feature type="compositionally biased region" description="Basic and acidic residues" evidence="1">
    <location>
        <begin position="33"/>
        <end position="42"/>
    </location>
</feature>
<feature type="compositionally biased region" description="Basic and acidic residues" evidence="1">
    <location>
        <begin position="111"/>
        <end position="125"/>
    </location>
</feature>
<protein>
    <submittedName>
        <fullName evidence="2">Uncharacterized protein</fullName>
    </submittedName>
</protein>
<evidence type="ECO:0000313" key="3">
    <source>
        <dbReference type="Proteomes" id="UP000054549"/>
    </source>
</evidence>
<name>A0A0C2X5M1_AMAMK</name>
<feature type="compositionally biased region" description="Polar residues" evidence="1">
    <location>
        <begin position="19"/>
        <end position="32"/>
    </location>
</feature>
<feature type="compositionally biased region" description="Polar residues" evidence="1">
    <location>
        <begin position="178"/>
        <end position="191"/>
    </location>
</feature>
<dbReference type="AlphaFoldDB" id="A0A0C2X5M1"/>
<gene>
    <name evidence="2" type="ORF">M378DRAFT_198591</name>
</gene>
<feature type="compositionally biased region" description="Basic and acidic residues" evidence="1">
    <location>
        <begin position="192"/>
        <end position="213"/>
    </location>
</feature>
<proteinExistence type="predicted"/>
<feature type="region of interest" description="Disordered" evidence="1">
    <location>
        <begin position="1"/>
        <end position="213"/>
    </location>
</feature>
<dbReference type="Proteomes" id="UP000054549">
    <property type="component" value="Unassembled WGS sequence"/>
</dbReference>
<reference evidence="2 3" key="1">
    <citation type="submission" date="2014-04" db="EMBL/GenBank/DDBJ databases">
        <title>Evolutionary Origins and Diversification of the Mycorrhizal Mutualists.</title>
        <authorList>
            <consortium name="DOE Joint Genome Institute"/>
            <consortium name="Mycorrhizal Genomics Consortium"/>
            <person name="Kohler A."/>
            <person name="Kuo A."/>
            <person name="Nagy L.G."/>
            <person name="Floudas D."/>
            <person name="Copeland A."/>
            <person name="Barry K.W."/>
            <person name="Cichocki N."/>
            <person name="Veneault-Fourrey C."/>
            <person name="LaButti K."/>
            <person name="Lindquist E.A."/>
            <person name="Lipzen A."/>
            <person name="Lundell T."/>
            <person name="Morin E."/>
            <person name="Murat C."/>
            <person name="Riley R."/>
            <person name="Ohm R."/>
            <person name="Sun H."/>
            <person name="Tunlid A."/>
            <person name="Henrissat B."/>
            <person name="Grigoriev I.V."/>
            <person name="Hibbett D.S."/>
            <person name="Martin F."/>
        </authorList>
    </citation>
    <scope>NUCLEOTIDE SEQUENCE [LARGE SCALE GENOMIC DNA]</scope>
    <source>
        <strain evidence="2 3">Koide BX008</strain>
    </source>
</reference>
<feature type="compositionally biased region" description="Polar residues" evidence="1">
    <location>
        <begin position="496"/>
        <end position="506"/>
    </location>
</feature>
<keyword evidence="3" id="KW-1185">Reference proteome</keyword>
<dbReference type="HOGENOM" id="CLU_475617_0_0_1"/>
<feature type="compositionally biased region" description="Polar residues" evidence="1">
    <location>
        <begin position="71"/>
        <end position="85"/>
    </location>
</feature>
<dbReference type="OrthoDB" id="3222645at2759"/>